<feature type="compositionally biased region" description="Polar residues" evidence="3">
    <location>
        <begin position="1"/>
        <end position="11"/>
    </location>
</feature>
<feature type="domain" description="Rubisco accumulation factor 1 C-terminal" evidence="4">
    <location>
        <begin position="302"/>
        <end position="448"/>
    </location>
</feature>
<gene>
    <name evidence="7" type="ORF">U9M48_009330</name>
</gene>
<dbReference type="EMBL" id="CP144746">
    <property type="protein sequence ID" value="WVZ59137.1"/>
    <property type="molecule type" value="Genomic_DNA"/>
</dbReference>
<dbReference type="Proteomes" id="UP001341281">
    <property type="component" value="Chromosome 02"/>
</dbReference>
<feature type="coiled-coil region" evidence="2">
    <location>
        <begin position="252"/>
        <end position="288"/>
    </location>
</feature>
<evidence type="ECO:0000313" key="8">
    <source>
        <dbReference type="Proteomes" id="UP001341281"/>
    </source>
</evidence>
<evidence type="ECO:0000313" key="7">
    <source>
        <dbReference type="EMBL" id="WVZ59137.1"/>
    </source>
</evidence>
<evidence type="ECO:0000259" key="4">
    <source>
        <dbReference type="Pfam" id="PF18087"/>
    </source>
</evidence>
<dbReference type="Pfam" id="PF18087">
    <property type="entry name" value="RuBisCo_chap_C"/>
    <property type="match status" value="1"/>
</dbReference>
<evidence type="ECO:0000259" key="6">
    <source>
        <dbReference type="Pfam" id="PF18579"/>
    </source>
</evidence>
<evidence type="ECO:0008006" key="9">
    <source>
        <dbReference type="Google" id="ProtNLM"/>
    </source>
</evidence>
<accession>A0AAQ3SR01</accession>
<keyword evidence="1" id="KW-0143">Chaperone</keyword>
<dbReference type="PANTHER" id="PTHR35299:SF3">
    <property type="entry name" value="RUBISCO ACCUMULATION FACTOR 1.2, CHLOROPLASTIC"/>
    <property type="match status" value="1"/>
</dbReference>
<dbReference type="AlphaFoldDB" id="A0AAQ3SR01"/>
<protein>
    <recommendedName>
        <fullName evidence="9">Rubisco accumulation factor 1, chloroplastic</fullName>
    </recommendedName>
</protein>
<feature type="domain" description="Rubisco accumulation factor 1 alpha-helical" evidence="5">
    <location>
        <begin position="170"/>
        <end position="275"/>
    </location>
</feature>
<dbReference type="GO" id="GO:0110102">
    <property type="term" value="P:ribulose bisphosphate carboxylase complex assembly"/>
    <property type="evidence" value="ECO:0007669"/>
    <property type="project" value="UniProtKB-ARBA"/>
</dbReference>
<evidence type="ECO:0000256" key="2">
    <source>
        <dbReference type="SAM" id="Coils"/>
    </source>
</evidence>
<feature type="domain" description="Rubisco accumulation factor 1 helix turn helix" evidence="6">
    <location>
        <begin position="93"/>
        <end position="151"/>
    </location>
</feature>
<dbReference type="InterPro" id="IPR040781">
    <property type="entry name" value="Raf1_HTH"/>
</dbReference>
<evidence type="ECO:0000256" key="3">
    <source>
        <dbReference type="SAM" id="MobiDB-lite"/>
    </source>
</evidence>
<dbReference type="PANTHER" id="PTHR35299">
    <property type="entry name" value="RUBISCO ACCUMULATION FACTOR 1"/>
    <property type="match status" value="1"/>
</dbReference>
<evidence type="ECO:0000259" key="5">
    <source>
        <dbReference type="Pfam" id="PF18578"/>
    </source>
</evidence>
<organism evidence="7 8">
    <name type="scientific">Paspalum notatum var. saurae</name>
    <dbReference type="NCBI Taxonomy" id="547442"/>
    <lineage>
        <taxon>Eukaryota</taxon>
        <taxon>Viridiplantae</taxon>
        <taxon>Streptophyta</taxon>
        <taxon>Embryophyta</taxon>
        <taxon>Tracheophyta</taxon>
        <taxon>Spermatophyta</taxon>
        <taxon>Magnoliopsida</taxon>
        <taxon>Liliopsida</taxon>
        <taxon>Poales</taxon>
        <taxon>Poaceae</taxon>
        <taxon>PACMAD clade</taxon>
        <taxon>Panicoideae</taxon>
        <taxon>Andropogonodae</taxon>
        <taxon>Paspaleae</taxon>
        <taxon>Paspalinae</taxon>
        <taxon>Paspalum</taxon>
    </lineage>
</organism>
<sequence>MLSLSHPQPQRQPGAASTALRRTSRWPAATPVSRRRRASHIAASAILLPGGGGGPGDRKLPFTPPPMAPPGQLYQPYHPPPSPLPANFRNLDLTQRLEVLRDRMGLWHEYAPLISALARDGFTPSSIEEATGISGVEQNCLVVASQVRDSLLDEKLAFPPDLLPYFDSLGGPDLLYELRFLNARQRADAARHAVAHKLEPRGVRDLARAMKEFPRRRLEDGWAAFDGASPADCFAFARLRQSREAIDVADRVAELERALKVVETDAARARVELELERARKKAAGEEVEEGEGEGGTAARPGVTVVRLQYGEVADASTVLLLPVVRETDGVAAMESAPRRTKTDADLGLVEVDKAWARWAVVPGWGPVAEAADDAVVIELADGRRLPWRTAEEEPVLVIASRSQKEVVEQGIYVLEKEGRLVVERGRKLAQEGIAAAAAQVLIVVRPPRDEDDGISDEEWD</sequence>
<proteinExistence type="predicted"/>
<dbReference type="Pfam" id="PF18579">
    <property type="entry name" value="Raf1_HTH"/>
    <property type="match status" value="1"/>
</dbReference>
<dbReference type="GO" id="GO:0009507">
    <property type="term" value="C:chloroplast"/>
    <property type="evidence" value="ECO:0007669"/>
    <property type="project" value="TreeGrafter"/>
</dbReference>
<evidence type="ECO:0000256" key="1">
    <source>
        <dbReference type="ARBA" id="ARBA00023186"/>
    </source>
</evidence>
<dbReference type="InterPro" id="IPR040858">
    <property type="entry name" value="Raf1_C"/>
</dbReference>
<reference evidence="7 8" key="1">
    <citation type="submission" date="2024-02" db="EMBL/GenBank/DDBJ databases">
        <title>High-quality chromosome-scale genome assembly of Pensacola bahiagrass (Paspalum notatum Flugge var. saurae).</title>
        <authorList>
            <person name="Vega J.M."/>
            <person name="Podio M."/>
            <person name="Orjuela J."/>
            <person name="Siena L.A."/>
            <person name="Pessino S.C."/>
            <person name="Combes M.C."/>
            <person name="Mariac C."/>
            <person name="Albertini E."/>
            <person name="Pupilli F."/>
            <person name="Ortiz J.P.A."/>
            <person name="Leblanc O."/>
        </authorList>
    </citation>
    <scope>NUCLEOTIDE SEQUENCE [LARGE SCALE GENOMIC DNA]</scope>
    <source>
        <strain evidence="7">R1</strain>
        <tissue evidence="7">Leaf</tissue>
    </source>
</reference>
<name>A0AAQ3SR01_PASNO</name>
<keyword evidence="2" id="KW-0175">Coiled coil</keyword>
<feature type="region of interest" description="Disordered" evidence="3">
    <location>
        <begin position="1"/>
        <end position="38"/>
    </location>
</feature>
<dbReference type="InterPro" id="IPR041358">
    <property type="entry name" value="Raf1_N"/>
</dbReference>
<dbReference type="Pfam" id="PF18578">
    <property type="entry name" value="Raf1_N"/>
    <property type="match status" value="1"/>
</dbReference>
<dbReference type="InterPro" id="IPR037494">
    <property type="entry name" value="RAF1"/>
</dbReference>
<keyword evidence="8" id="KW-1185">Reference proteome</keyword>